<dbReference type="WBParaSite" id="Pan_g14256.t1">
    <property type="protein sequence ID" value="Pan_g14256.t1"/>
    <property type="gene ID" value="Pan_g14256"/>
</dbReference>
<reference evidence="2" key="2">
    <citation type="submission" date="2020-10" db="UniProtKB">
        <authorList>
            <consortium name="WormBaseParasite"/>
        </authorList>
    </citation>
    <scope>IDENTIFICATION</scope>
</reference>
<evidence type="ECO:0000313" key="1">
    <source>
        <dbReference type="Proteomes" id="UP000492821"/>
    </source>
</evidence>
<name>A0A7E4UY73_PANRE</name>
<protein>
    <submittedName>
        <fullName evidence="2">Transducin/WD40 repeat-like superfamily protein</fullName>
    </submittedName>
</protein>
<dbReference type="AlphaFoldDB" id="A0A7E4UY73"/>
<dbReference type="Proteomes" id="UP000492821">
    <property type="component" value="Unassembled WGS sequence"/>
</dbReference>
<organism evidence="1 2">
    <name type="scientific">Panagrellus redivivus</name>
    <name type="common">Microworm</name>
    <dbReference type="NCBI Taxonomy" id="6233"/>
    <lineage>
        <taxon>Eukaryota</taxon>
        <taxon>Metazoa</taxon>
        <taxon>Ecdysozoa</taxon>
        <taxon>Nematoda</taxon>
        <taxon>Chromadorea</taxon>
        <taxon>Rhabditida</taxon>
        <taxon>Tylenchina</taxon>
        <taxon>Panagrolaimomorpha</taxon>
        <taxon>Panagrolaimoidea</taxon>
        <taxon>Panagrolaimidae</taxon>
        <taxon>Panagrellus</taxon>
    </lineage>
</organism>
<proteinExistence type="predicted"/>
<reference evidence="1" key="1">
    <citation type="journal article" date="2013" name="Genetics">
        <title>The draft genome and transcriptome of Panagrellus redivivus are shaped by the harsh demands of a free-living lifestyle.</title>
        <authorList>
            <person name="Srinivasan J."/>
            <person name="Dillman A.R."/>
            <person name="Macchietto M.G."/>
            <person name="Heikkinen L."/>
            <person name="Lakso M."/>
            <person name="Fracchia K.M."/>
            <person name="Antoshechkin I."/>
            <person name="Mortazavi A."/>
            <person name="Wong G."/>
            <person name="Sternberg P.W."/>
        </authorList>
    </citation>
    <scope>NUCLEOTIDE SEQUENCE [LARGE SCALE GENOMIC DNA]</scope>
    <source>
        <strain evidence="1">MT8872</strain>
    </source>
</reference>
<evidence type="ECO:0000313" key="2">
    <source>
        <dbReference type="WBParaSite" id="Pan_g14256.t1"/>
    </source>
</evidence>
<accession>A0A7E4UY73</accession>
<sequence>MYNIDVIYHFELSMPSTLQPRVWMSSTHCAIIMRYIETVSTNFKIMVLTSSDGFLDIFSRPGERGTLQCLHKFEKQSMKYSHDNSRASRPLSVTKRHNDVVIKLEKA</sequence>
<keyword evidence="1" id="KW-1185">Reference proteome</keyword>